<organism evidence="2 3">
    <name type="scientific">Kaistia geumhonensis</name>
    <dbReference type="NCBI Taxonomy" id="410839"/>
    <lineage>
        <taxon>Bacteria</taxon>
        <taxon>Pseudomonadati</taxon>
        <taxon>Pseudomonadota</taxon>
        <taxon>Alphaproteobacteria</taxon>
        <taxon>Hyphomicrobiales</taxon>
        <taxon>Kaistiaceae</taxon>
        <taxon>Kaistia</taxon>
    </lineage>
</organism>
<evidence type="ECO:0000256" key="1">
    <source>
        <dbReference type="SAM" id="SignalP"/>
    </source>
</evidence>
<dbReference type="Proteomes" id="UP001223743">
    <property type="component" value="Unassembled WGS sequence"/>
</dbReference>
<keyword evidence="3" id="KW-1185">Reference proteome</keyword>
<accession>A0ABU0M369</accession>
<evidence type="ECO:0000313" key="3">
    <source>
        <dbReference type="Proteomes" id="UP001223743"/>
    </source>
</evidence>
<sequence>MPNRALLTTALLAAGLAAVEPVATARADAVADAVATMEASVQDVRIAGGWEQDGRKGVFRVVIARSGLPQTARLFVQWIATGVDGSEALVRSVEIAEMEALKLDIADFVTESDPDGLSVFVEVIDPKADTDQSYELFLDHDGSYRFGPASN</sequence>
<gene>
    <name evidence="2" type="ORF">QO015_001008</name>
</gene>
<keyword evidence="1" id="KW-0732">Signal</keyword>
<dbReference type="RefSeq" id="WP_266281057.1">
    <property type="nucleotide sequence ID" value="NZ_JAPKNF010000001.1"/>
</dbReference>
<reference evidence="2 3" key="1">
    <citation type="submission" date="2023-07" db="EMBL/GenBank/DDBJ databases">
        <title>Genomic Encyclopedia of Type Strains, Phase IV (KMG-IV): sequencing the most valuable type-strain genomes for metagenomic binning, comparative biology and taxonomic classification.</title>
        <authorList>
            <person name="Goeker M."/>
        </authorList>
    </citation>
    <scope>NUCLEOTIDE SEQUENCE [LARGE SCALE GENOMIC DNA]</scope>
    <source>
        <strain evidence="2 3">B1-1</strain>
    </source>
</reference>
<name>A0ABU0M369_9HYPH</name>
<feature type="signal peptide" evidence="1">
    <location>
        <begin position="1"/>
        <end position="25"/>
    </location>
</feature>
<feature type="chain" id="PRO_5047414442" evidence="1">
    <location>
        <begin position="26"/>
        <end position="151"/>
    </location>
</feature>
<comment type="caution">
    <text evidence="2">The sequence shown here is derived from an EMBL/GenBank/DDBJ whole genome shotgun (WGS) entry which is preliminary data.</text>
</comment>
<proteinExistence type="predicted"/>
<dbReference type="EMBL" id="JAUSWJ010000001">
    <property type="protein sequence ID" value="MDQ0515395.1"/>
    <property type="molecule type" value="Genomic_DNA"/>
</dbReference>
<evidence type="ECO:0000313" key="2">
    <source>
        <dbReference type="EMBL" id="MDQ0515395.1"/>
    </source>
</evidence>
<protein>
    <submittedName>
        <fullName evidence="2">Uncharacterized protein</fullName>
    </submittedName>
</protein>